<name>A0A0U5BGK5_9BACL</name>
<dbReference type="Gene3D" id="2.60.120.10">
    <property type="entry name" value="Jelly Rolls"/>
    <property type="match status" value="1"/>
</dbReference>
<proteinExistence type="predicted"/>
<dbReference type="InterPro" id="IPR014710">
    <property type="entry name" value="RmlC-like_jellyroll"/>
</dbReference>
<dbReference type="SUPFAM" id="SSF51182">
    <property type="entry name" value="RmlC-like cupins"/>
    <property type="match status" value="1"/>
</dbReference>
<reference evidence="2 3" key="1">
    <citation type="submission" date="2015-12" db="EMBL/GenBank/DDBJ databases">
        <title>Genome sequence of Aneurinibacillus soli.</title>
        <authorList>
            <person name="Lee J.S."/>
            <person name="Lee K.C."/>
            <person name="Kim K.K."/>
            <person name="Lee B.W."/>
        </authorList>
    </citation>
    <scope>NUCLEOTIDE SEQUENCE [LARGE SCALE GENOMIC DNA]</scope>
    <source>
        <strain evidence="2 3">CB4</strain>
    </source>
</reference>
<dbReference type="InterPro" id="IPR011051">
    <property type="entry name" value="RmlC_Cupin_sf"/>
</dbReference>
<dbReference type="GO" id="GO:0003677">
    <property type="term" value="F:DNA binding"/>
    <property type="evidence" value="ECO:0007669"/>
    <property type="project" value="UniProtKB-KW"/>
</dbReference>
<dbReference type="InterPro" id="IPR001387">
    <property type="entry name" value="Cro/C1-type_HTH"/>
</dbReference>
<dbReference type="GO" id="GO:0005829">
    <property type="term" value="C:cytosol"/>
    <property type="evidence" value="ECO:0007669"/>
    <property type="project" value="TreeGrafter"/>
</dbReference>
<dbReference type="SMART" id="SM00530">
    <property type="entry name" value="HTH_XRE"/>
    <property type="match status" value="1"/>
</dbReference>
<dbReference type="Pfam" id="PF01381">
    <property type="entry name" value="HTH_3"/>
    <property type="match status" value="1"/>
</dbReference>
<dbReference type="Proteomes" id="UP000217696">
    <property type="component" value="Chromosome"/>
</dbReference>
<dbReference type="EMBL" id="AP017312">
    <property type="protein sequence ID" value="BAU29837.1"/>
    <property type="molecule type" value="Genomic_DNA"/>
</dbReference>
<dbReference type="InterPro" id="IPR050807">
    <property type="entry name" value="TransReg_Diox_bact_type"/>
</dbReference>
<dbReference type="GO" id="GO:0003700">
    <property type="term" value="F:DNA-binding transcription factor activity"/>
    <property type="evidence" value="ECO:0007669"/>
    <property type="project" value="TreeGrafter"/>
</dbReference>
<dbReference type="KEGG" id="asoc:CB4_04091"/>
<dbReference type="CDD" id="cd00093">
    <property type="entry name" value="HTH_XRE"/>
    <property type="match status" value="1"/>
</dbReference>
<keyword evidence="3" id="KW-1185">Reference proteome</keyword>
<protein>
    <submittedName>
        <fullName evidence="2">HTH-type transcriptional regulator PuuR</fullName>
    </submittedName>
</protein>
<dbReference type="PANTHER" id="PTHR46797">
    <property type="entry name" value="HTH-TYPE TRANSCRIPTIONAL REGULATOR"/>
    <property type="match status" value="1"/>
</dbReference>
<dbReference type="SUPFAM" id="SSF47413">
    <property type="entry name" value="lambda repressor-like DNA-binding domains"/>
    <property type="match status" value="1"/>
</dbReference>
<dbReference type="AlphaFoldDB" id="A0A0U5BGK5"/>
<dbReference type="RefSeq" id="WP_096467478.1">
    <property type="nucleotide sequence ID" value="NZ_AP017312.1"/>
</dbReference>
<dbReference type="PANTHER" id="PTHR46797:SF2">
    <property type="entry name" value="TRANSCRIPTIONAL REGULATOR"/>
    <property type="match status" value="1"/>
</dbReference>
<dbReference type="InterPro" id="IPR010982">
    <property type="entry name" value="Lambda_DNA-bd_dom_sf"/>
</dbReference>
<sequence>MNIGENIRSLRNRKRITIAEMCEGTGLSKGFVSQVENGKTSPSIATLQTIADFLNVPLAYLLLEPSQAVKVVRREERIIHEFGKNGIRVELLTPQNRDGLRMMITYTPPGVGTGDEPHAHKGEEAHLVLEGTFLIQQGEDEFVVGPGDSFYWKACIPHRVVNIGDTMGKMLISVYAAHSDDVI</sequence>
<dbReference type="Gene3D" id="1.10.260.40">
    <property type="entry name" value="lambda repressor-like DNA-binding domains"/>
    <property type="match status" value="1"/>
</dbReference>
<organism evidence="2 3">
    <name type="scientific">Aneurinibacillus soli</name>
    <dbReference type="NCBI Taxonomy" id="1500254"/>
    <lineage>
        <taxon>Bacteria</taxon>
        <taxon>Bacillati</taxon>
        <taxon>Bacillota</taxon>
        <taxon>Bacilli</taxon>
        <taxon>Bacillales</taxon>
        <taxon>Paenibacillaceae</taxon>
        <taxon>Aneurinibacillus group</taxon>
        <taxon>Aneurinibacillus</taxon>
    </lineage>
</organism>
<dbReference type="OrthoDB" id="9814553at2"/>
<dbReference type="CDD" id="cd02209">
    <property type="entry name" value="cupin_XRE_C"/>
    <property type="match status" value="1"/>
</dbReference>
<evidence type="ECO:0000313" key="2">
    <source>
        <dbReference type="EMBL" id="BAU29837.1"/>
    </source>
</evidence>
<dbReference type="InterPro" id="IPR013096">
    <property type="entry name" value="Cupin_2"/>
</dbReference>
<dbReference type="PROSITE" id="PS50943">
    <property type="entry name" value="HTH_CROC1"/>
    <property type="match status" value="1"/>
</dbReference>
<keyword evidence="1" id="KW-0238">DNA-binding</keyword>
<accession>A0A0U5BGK5</accession>
<gene>
    <name evidence="2" type="primary">puuR_2</name>
    <name evidence="2" type="ORF">CB4_04091</name>
</gene>
<evidence type="ECO:0000313" key="3">
    <source>
        <dbReference type="Proteomes" id="UP000217696"/>
    </source>
</evidence>
<dbReference type="Pfam" id="PF07883">
    <property type="entry name" value="Cupin_2"/>
    <property type="match status" value="1"/>
</dbReference>
<evidence type="ECO:0000256" key="1">
    <source>
        <dbReference type="ARBA" id="ARBA00023125"/>
    </source>
</evidence>